<dbReference type="GO" id="GO:0016740">
    <property type="term" value="F:transferase activity"/>
    <property type="evidence" value="ECO:0007669"/>
    <property type="project" value="UniProtKB-KW"/>
</dbReference>
<name>A0A839HRL1_9BURK</name>
<dbReference type="NCBIfam" id="TIGR03725">
    <property type="entry name" value="T6A_YeaZ"/>
    <property type="match status" value="1"/>
</dbReference>
<gene>
    <name evidence="2" type="primary">tsaB</name>
    <name evidence="2" type="ORF">H4F90_08965</name>
</gene>
<dbReference type="GO" id="GO:0002949">
    <property type="term" value="P:tRNA threonylcarbamoyladenosine modification"/>
    <property type="evidence" value="ECO:0007669"/>
    <property type="project" value="InterPro"/>
</dbReference>
<reference evidence="2 3" key="1">
    <citation type="submission" date="2020-08" db="EMBL/GenBank/DDBJ databases">
        <title>Aquariorum lacteus gen. nov., sp. nov., a new member of the family Comamonadaceae, isolated from freshwater aquarium.</title>
        <authorList>
            <person name="Chun S.-J."/>
        </authorList>
    </citation>
    <scope>NUCLEOTIDE SEQUENCE [LARGE SCALE GENOMIC DNA]</scope>
    <source>
        <strain evidence="2 3">SJAQ100</strain>
    </source>
</reference>
<evidence type="ECO:0000259" key="1">
    <source>
        <dbReference type="Pfam" id="PF00814"/>
    </source>
</evidence>
<evidence type="ECO:0000313" key="3">
    <source>
        <dbReference type="Proteomes" id="UP000586093"/>
    </source>
</evidence>
<dbReference type="EMBL" id="JACIVI010000002">
    <property type="protein sequence ID" value="MBB1162110.1"/>
    <property type="molecule type" value="Genomic_DNA"/>
</dbReference>
<keyword evidence="2" id="KW-0808">Transferase</keyword>
<dbReference type="AlphaFoldDB" id="A0A839HRL1"/>
<dbReference type="SUPFAM" id="SSF53067">
    <property type="entry name" value="Actin-like ATPase domain"/>
    <property type="match status" value="2"/>
</dbReference>
<evidence type="ECO:0000313" key="2">
    <source>
        <dbReference type="EMBL" id="MBB1162110.1"/>
    </source>
</evidence>
<organism evidence="2 3">
    <name type="scientific">Aquariibacter albus</name>
    <dbReference type="NCBI Taxonomy" id="2759899"/>
    <lineage>
        <taxon>Bacteria</taxon>
        <taxon>Pseudomonadati</taxon>
        <taxon>Pseudomonadota</taxon>
        <taxon>Betaproteobacteria</taxon>
        <taxon>Burkholderiales</taxon>
        <taxon>Sphaerotilaceae</taxon>
        <taxon>Aquariibacter</taxon>
    </lineage>
</organism>
<dbReference type="InterPro" id="IPR000905">
    <property type="entry name" value="Gcp-like_dom"/>
</dbReference>
<dbReference type="Proteomes" id="UP000586093">
    <property type="component" value="Unassembled WGS sequence"/>
</dbReference>
<dbReference type="Gene3D" id="3.30.420.40">
    <property type="match status" value="2"/>
</dbReference>
<protein>
    <submittedName>
        <fullName evidence="2">tRNA (Adenosine(37)-N6)-threonylcarbamoyltransferase complex dimerization subunit type 1 TsaB</fullName>
    </submittedName>
</protein>
<accession>A0A839HRL1</accession>
<dbReference type="InterPro" id="IPR022496">
    <property type="entry name" value="T6A_TsaB"/>
</dbReference>
<comment type="caution">
    <text evidence="2">The sequence shown here is derived from an EMBL/GenBank/DDBJ whole genome shotgun (WGS) entry which is preliminary data.</text>
</comment>
<dbReference type="Pfam" id="PF00814">
    <property type="entry name" value="TsaD"/>
    <property type="match status" value="1"/>
</dbReference>
<dbReference type="RefSeq" id="WP_182663690.1">
    <property type="nucleotide sequence ID" value="NZ_JACIVI010000002.1"/>
</dbReference>
<dbReference type="InterPro" id="IPR043129">
    <property type="entry name" value="ATPase_NBD"/>
</dbReference>
<proteinExistence type="predicted"/>
<feature type="domain" description="Gcp-like" evidence="1">
    <location>
        <begin position="42"/>
        <end position="141"/>
    </location>
</feature>
<keyword evidence="3" id="KW-1185">Reference proteome</keyword>
<sequence>MPALNALPRLLVIDAATDTLHLALQAGSHTAQRALPGGAQASAQLLPALQGLLDEAGLAAADLDAIGFGRGPGAFTGVRTACAVAQGLAFGLDKPVLALDSLLAVAVAAWPAGQGPAPGETAWVAVDARMNECYAAAYRRAADGGWTPVEPPGLQAPAALAARCAADGPVWIAGNSLDVHAEAWGALAAGPRAAPQARLDGAALLHLAGAAWAAGQAVDASQALPLYGRDKVAQTTAEREAARAAQAASAA</sequence>